<organism evidence="4 5">
    <name type="scientific">Candidatus Moanibacter tarae</name>
    <dbReference type="NCBI Taxonomy" id="2200854"/>
    <lineage>
        <taxon>Bacteria</taxon>
        <taxon>Pseudomonadati</taxon>
        <taxon>Verrucomicrobiota</taxon>
        <taxon>Opitutia</taxon>
        <taxon>Puniceicoccales</taxon>
        <taxon>Puniceicoccales incertae sedis</taxon>
        <taxon>Candidatus Moanibacter</taxon>
    </lineage>
</organism>
<evidence type="ECO:0000256" key="1">
    <source>
        <dbReference type="ARBA" id="ARBA00023239"/>
    </source>
</evidence>
<dbReference type="CDD" id="cd03316">
    <property type="entry name" value="MR_like"/>
    <property type="match status" value="1"/>
</dbReference>
<dbReference type="KEGG" id="mtar:DF168_02182"/>
<dbReference type="SUPFAM" id="SSF54826">
    <property type="entry name" value="Enolase N-terminal domain-like"/>
    <property type="match status" value="1"/>
</dbReference>
<evidence type="ECO:0000259" key="3">
    <source>
        <dbReference type="Pfam" id="PF13378"/>
    </source>
</evidence>
<dbReference type="PANTHER" id="PTHR48080:SF2">
    <property type="entry name" value="D-GALACTONATE DEHYDRATASE"/>
    <property type="match status" value="1"/>
</dbReference>
<dbReference type="EMBL" id="CP029803">
    <property type="protein sequence ID" value="AWT60957.1"/>
    <property type="molecule type" value="Genomic_DNA"/>
</dbReference>
<dbReference type="Pfam" id="PF13378">
    <property type="entry name" value="MR_MLE_C"/>
    <property type="match status" value="1"/>
</dbReference>
<keyword evidence="1 4" id="KW-0456">Lyase</keyword>
<dbReference type="InterPro" id="IPR034593">
    <property type="entry name" value="DgoD-like"/>
</dbReference>
<protein>
    <submittedName>
        <fullName evidence="4">D-galactonate dehydratase family member</fullName>
        <ecNumber evidence="4">4.2.1.-</ecNumber>
    </submittedName>
</protein>
<evidence type="ECO:0000313" key="5">
    <source>
        <dbReference type="Proteomes" id="UP000247465"/>
    </source>
</evidence>
<dbReference type="EC" id="4.2.1.-" evidence="4"/>
<gene>
    <name evidence="4" type="ORF">DF168_02182</name>
</gene>
<dbReference type="PANTHER" id="PTHR48080">
    <property type="entry name" value="D-GALACTONATE DEHYDRATASE-RELATED"/>
    <property type="match status" value="1"/>
</dbReference>
<dbReference type="InterPro" id="IPR013341">
    <property type="entry name" value="Mandelate_racemase_N_dom"/>
</dbReference>
<feature type="domain" description="Enolase C-terminal" evidence="3">
    <location>
        <begin position="130"/>
        <end position="339"/>
    </location>
</feature>
<evidence type="ECO:0000259" key="2">
    <source>
        <dbReference type="Pfam" id="PF02746"/>
    </source>
</evidence>
<proteinExistence type="predicted"/>
<feature type="domain" description="Mandelate racemase/muconate lactonizing enzyme N-terminal" evidence="2">
    <location>
        <begin position="29"/>
        <end position="118"/>
    </location>
</feature>
<dbReference type="Gene3D" id="3.20.20.120">
    <property type="entry name" value="Enolase-like C-terminal domain"/>
    <property type="match status" value="1"/>
</dbReference>
<dbReference type="InterPro" id="IPR018110">
    <property type="entry name" value="Mandel_Rmase/mucon_lact_enz_CS"/>
</dbReference>
<dbReference type="InterPro" id="IPR036849">
    <property type="entry name" value="Enolase-like_C_sf"/>
</dbReference>
<dbReference type="InterPro" id="IPR029017">
    <property type="entry name" value="Enolase-like_N"/>
</dbReference>
<dbReference type="Proteomes" id="UP000247465">
    <property type="component" value="Chromosome"/>
</dbReference>
<evidence type="ECO:0000313" key="4">
    <source>
        <dbReference type="EMBL" id="AWT60957.1"/>
    </source>
</evidence>
<sequence>MVGNEHEDKASSIRVSGLTAIPVGRKGYVKVETNAGVVGWGEINNMDTKVACALAVSLSQLIIGENPTRTEHLWQRMFRAHRNIRNGGLMMHTISAIDMALWDICGKLHGVPVYRLLGGPCRDKIWMYPGPNAIKVSPGGPQNFAGTPSEIKGLLQRIKEAREKVGPDGAVMFDAHSCMPPPIVKQFAGFLKPDDLLFLEEAWVPGNIEVMRKVREAVPVPLATGERDRTIWEVREILEAQVIDILQPDCGHGGGISQMRKVAALAEAHYVPIAPHCTMSNLGKTASLHVAASVPMFLIHEGYAKVLPEDVAIKSWVMDDEGYVSLPEGPGLGVEVNEARAIEVGQTTEQKFEWPNARLRDGAVSDY</sequence>
<dbReference type="SFLD" id="SFLDS00001">
    <property type="entry name" value="Enolase"/>
    <property type="match status" value="1"/>
</dbReference>
<dbReference type="AlphaFoldDB" id="A0A2Z4AKR5"/>
<accession>A0A2Z4AKR5</accession>
<reference evidence="4 5" key="1">
    <citation type="submission" date="2018-06" db="EMBL/GenBank/DDBJ databases">
        <title>Draft Genome Sequence of a Novel Marine Bacterium Related to the Verrucomicrobia.</title>
        <authorList>
            <person name="Vosseberg J."/>
            <person name="Martijn J."/>
            <person name="Ettema T.J.G."/>
        </authorList>
    </citation>
    <scope>NUCLEOTIDE SEQUENCE [LARGE SCALE GENOMIC DNA]</scope>
    <source>
        <strain evidence="4">TARA_B100001123</strain>
    </source>
</reference>
<dbReference type="InterPro" id="IPR029065">
    <property type="entry name" value="Enolase_C-like"/>
</dbReference>
<dbReference type="GO" id="GO:0016829">
    <property type="term" value="F:lyase activity"/>
    <property type="evidence" value="ECO:0007669"/>
    <property type="project" value="UniProtKB-KW"/>
</dbReference>
<dbReference type="Pfam" id="PF02746">
    <property type="entry name" value="MR_MLE_N"/>
    <property type="match status" value="1"/>
</dbReference>
<name>A0A2Z4AKR5_9BACT</name>
<dbReference type="Gene3D" id="3.30.390.10">
    <property type="entry name" value="Enolase-like, N-terminal domain"/>
    <property type="match status" value="1"/>
</dbReference>
<dbReference type="GO" id="GO:0009063">
    <property type="term" value="P:amino acid catabolic process"/>
    <property type="evidence" value="ECO:0007669"/>
    <property type="project" value="InterPro"/>
</dbReference>
<dbReference type="SUPFAM" id="SSF51604">
    <property type="entry name" value="Enolase C-terminal domain-like"/>
    <property type="match status" value="1"/>
</dbReference>
<dbReference type="PROSITE" id="PS00908">
    <property type="entry name" value="MR_MLE_1"/>
    <property type="match status" value="1"/>
</dbReference>